<dbReference type="EMBL" id="LUKJ01000002">
    <property type="protein sequence ID" value="KZN20631.1"/>
    <property type="molecule type" value="Genomic_DNA"/>
</dbReference>
<protein>
    <recommendedName>
        <fullName evidence="3">Cold-shock protein</fullName>
    </recommendedName>
</protein>
<evidence type="ECO:0000313" key="2">
    <source>
        <dbReference type="Proteomes" id="UP000076489"/>
    </source>
</evidence>
<organism evidence="1 2">
    <name type="scientific">Pseudomonas fluorescens</name>
    <dbReference type="NCBI Taxonomy" id="294"/>
    <lineage>
        <taxon>Bacteria</taxon>
        <taxon>Pseudomonadati</taxon>
        <taxon>Pseudomonadota</taxon>
        <taxon>Gammaproteobacteria</taxon>
        <taxon>Pseudomonadales</taxon>
        <taxon>Pseudomonadaceae</taxon>
        <taxon>Pseudomonas</taxon>
    </lineage>
</organism>
<evidence type="ECO:0000313" key="1">
    <source>
        <dbReference type="EMBL" id="KZN20631.1"/>
    </source>
</evidence>
<evidence type="ECO:0008006" key="3">
    <source>
        <dbReference type="Google" id="ProtNLM"/>
    </source>
</evidence>
<reference evidence="2" key="1">
    <citation type="submission" date="2016-03" db="EMBL/GenBank/DDBJ databases">
        <authorList>
            <person name="Ray J."/>
            <person name="Price M."/>
            <person name="Deutschbauer A."/>
        </authorList>
    </citation>
    <scope>NUCLEOTIDE SEQUENCE [LARGE SCALE GENOMIC DNA]</scope>
    <source>
        <strain evidence="2">FW300-N1B4</strain>
    </source>
</reference>
<accession>A0A166QPA6</accession>
<dbReference type="OrthoDB" id="7061041at2"/>
<dbReference type="InterPro" id="IPR012340">
    <property type="entry name" value="NA-bd_OB-fold"/>
</dbReference>
<gene>
    <name evidence="1" type="ORF">A1D17_03575</name>
</gene>
<sequence length="214" mass="23299">MEYLGAVTSFLEPKGYGFIKGDDGQDYHFNRRDVLGVALPVTGSRVAFDPQATARGYSAKKVVVRGEVYSIWVDPEQFVVSEHDAAPGLDILYVFSAPCWATATLHAQARQQLIDVAKAYGANGILQLRVTAVNPKGTIHLEGVPVYLQQAATTWDIEAVREAEARVQEALDFAARAEVDNEKAVVDINPILLAGKAIKVAGQFLGWVRSRTAK</sequence>
<dbReference type="RefSeq" id="WP_063340676.1">
    <property type="nucleotide sequence ID" value="NZ_LUKJ01000002.1"/>
</dbReference>
<comment type="caution">
    <text evidence="1">The sequence shown here is derived from an EMBL/GenBank/DDBJ whole genome shotgun (WGS) entry which is preliminary data.</text>
</comment>
<dbReference type="AlphaFoldDB" id="A0A166QPA6"/>
<dbReference type="Gene3D" id="2.40.50.140">
    <property type="entry name" value="Nucleic acid-binding proteins"/>
    <property type="match status" value="1"/>
</dbReference>
<dbReference type="SUPFAM" id="SSF50249">
    <property type="entry name" value="Nucleic acid-binding proteins"/>
    <property type="match status" value="1"/>
</dbReference>
<dbReference type="Proteomes" id="UP000076489">
    <property type="component" value="Unassembled WGS sequence"/>
</dbReference>
<reference evidence="1 2" key="2">
    <citation type="journal article" date="2018" name="Nature">
        <title>Mutant phenotypes for thousands of bacterial genes of unknown function.</title>
        <authorList>
            <person name="Price M.N."/>
            <person name="Wetmore K.M."/>
            <person name="Waters R.J."/>
            <person name="Callaghan M."/>
            <person name="Ray J."/>
            <person name="Liu H."/>
            <person name="Kuehl J.V."/>
            <person name="Melnyk R.A."/>
            <person name="Lamson J.S."/>
            <person name="Suh Y."/>
            <person name="Carlson H.K."/>
            <person name="Esquivel Z."/>
            <person name="Sadeeshkumar H."/>
            <person name="Chakraborty R."/>
            <person name="Zane G.M."/>
            <person name="Rubin B.E."/>
            <person name="Wall J.D."/>
            <person name="Visel A."/>
            <person name="Bristow J."/>
            <person name="Blow M.J."/>
            <person name="Arkin A.P."/>
            <person name="Deutschbauer A.M."/>
        </authorList>
    </citation>
    <scope>NUCLEOTIDE SEQUENCE [LARGE SCALE GENOMIC DNA]</scope>
    <source>
        <strain evidence="1 2">FW300-N1B4</strain>
    </source>
</reference>
<proteinExistence type="predicted"/>
<name>A0A166QPA6_PSEFL</name>